<comment type="caution">
    <text evidence="8">The sequence shown here is derived from an EMBL/GenBank/DDBJ whole genome shotgun (WGS) entry which is preliminary data.</text>
</comment>
<name>A0A1R1K2K1_ALCXX</name>
<feature type="transmembrane region" description="Helical" evidence="6">
    <location>
        <begin position="168"/>
        <end position="191"/>
    </location>
</feature>
<feature type="transmembrane region" description="Helical" evidence="6">
    <location>
        <begin position="340"/>
        <end position="362"/>
    </location>
</feature>
<protein>
    <submittedName>
        <fullName evidence="8">Arabinose ABC transporter permease</fullName>
    </submittedName>
</protein>
<evidence type="ECO:0000256" key="1">
    <source>
        <dbReference type="ARBA" id="ARBA00004651"/>
    </source>
</evidence>
<dbReference type="AlphaFoldDB" id="A0A1R1K2K1"/>
<comment type="subcellular location">
    <subcellularLocation>
        <location evidence="1">Cell membrane</location>
        <topology evidence="1">Multi-pass membrane protein</topology>
    </subcellularLocation>
</comment>
<feature type="domain" description="Major facilitator superfamily (MFS) profile" evidence="7">
    <location>
        <begin position="16"/>
        <end position="393"/>
    </location>
</feature>
<dbReference type="InterPro" id="IPR036259">
    <property type="entry name" value="MFS_trans_sf"/>
</dbReference>
<feature type="transmembrane region" description="Helical" evidence="6">
    <location>
        <begin position="279"/>
        <end position="298"/>
    </location>
</feature>
<feature type="transmembrane region" description="Helical" evidence="6">
    <location>
        <begin position="16"/>
        <end position="38"/>
    </location>
</feature>
<feature type="transmembrane region" description="Helical" evidence="6">
    <location>
        <begin position="140"/>
        <end position="162"/>
    </location>
</feature>
<dbReference type="PRINTS" id="PR01035">
    <property type="entry name" value="TCRTETA"/>
</dbReference>
<dbReference type="InterPro" id="IPR001958">
    <property type="entry name" value="Tet-R_TetA/multi-R_MdtG-like"/>
</dbReference>
<evidence type="ECO:0000313" key="8">
    <source>
        <dbReference type="EMBL" id="OMG93665.1"/>
    </source>
</evidence>
<evidence type="ECO:0000259" key="7">
    <source>
        <dbReference type="PROSITE" id="PS50850"/>
    </source>
</evidence>
<dbReference type="OrthoDB" id="9788453at2"/>
<dbReference type="GO" id="GO:0022857">
    <property type="term" value="F:transmembrane transporter activity"/>
    <property type="evidence" value="ECO:0007669"/>
    <property type="project" value="InterPro"/>
</dbReference>
<gene>
    <name evidence="8" type="ORF">BIZ92_04905</name>
</gene>
<dbReference type="InterPro" id="IPR011701">
    <property type="entry name" value="MFS"/>
</dbReference>
<organism evidence="8 9">
    <name type="scientific">Alcaligenes xylosoxydans xylosoxydans</name>
    <name type="common">Achromobacter xylosoxidans</name>
    <dbReference type="NCBI Taxonomy" id="85698"/>
    <lineage>
        <taxon>Bacteria</taxon>
        <taxon>Pseudomonadati</taxon>
        <taxon>Pseudomonadota</taxon>
        <taxon>Betaproteobacteria</taxon>
        <taxon>Burkholderiales</taxon>
        <taxon>Alcaligenaceae</taxon>
        <taxon>Achromobacter</taxon>
    </lineage>
</organism>
<proteinExistence type="predicted"/>
<sequence length="393" mass="40057">MSCSRTIADFGNGRHLLSALSLSVFFVGASEFMLASMLNPLADAFRASPAQAAWLISSYAFAYAVAAPILGHLSDRVDRRRLLLAGLLSFAIDGVGVALAPTLEVALALRIFGGLASAVIIPNAFALVAESMPRDRQAAAMGVVMLGMTAGIAMGPALAGLLTEWFGWRAPFLLTAAGCLVACVVGGMSIPRRHAPRAPRQRSAIRWLRARAIVRPLLAKGLWNGAGVAAFLLSGEVLRARYQLDVAHVGLSATAFGIGLAAGNLSTGALRRLGCGEEGALVITTTLLGGCVAAFYLLPLPLPGALACLAAWGAALGAGAPLSTAVLAKRSDEDKGAVLAAAETLNNVSILSLVPLAAPLLASGTARQAAGVLLAGLGIGIALTIRDAVAATR</sequence>
<feature type="transmembrane region" description="Helical" evidence="6">
    <location>
        <begin position="82"/>
        <end position="101"/>
    </location>
</feature>
<feature type="transmembrane region" description="Helical" evidence="6">
    <location>
        <begin position="107"/>
        <end position="128"/>
    </location>
</feature>
<dbReference type="PROSITE" id="PS50850">
    <property type="entry name" value="MFS"/>
    <property type="match status" value="1"/>
</dbReference>
<feature type="transmembrane region" description="Helical" evidence="6">
    <location>
        <begin position="368"/>
        <end position="385"/>
    </location>
</feature>
<reference evidence="8 9" key="1">
    <citation type="submission" date="2016-09" db="EMBL/GenBank/DDBJ databases">
        <title>Phylogenomics of Achromobacter.</title>
        <authorList>
            <person name="Jeukens J."/>
            <person name="Freschi L."/>
            <person name="Vincent A.T."/>
            <person name="Emond-Rheault J.-G."/>
            <person name="Kukavica-Ibrulj I."/>
            <person name="Charette S.J."/>
            <person name="Levesque R.C."/>
        </authorList>
    </citation>
    <scope>NUCLEOTIDE SEQUENCE [LARGE SCALE GENOMIC DNA]</scope>
    <source>
        <strain evidence="8 9">AUS488</strain>
    </source>
</reference>
<feature type="transmembrane region" description="Helical" evidence="6">
    <location>
        <begin position="304"/>
        <end position="328"/>
    </location>
</feature>
<dbReference type="Gene3D" id="1.20.1250.20">
    <property type="entry name" value="MFS general substrate transporter like domains"/>
    <property type="match status" value="1"/>
</dbReference>
<accession>A0A1R1K2K1</accession>
<dbReference type="Proteomes" id="UP000187251">
    <property type="component" value="Unassembled WGS sequence"/>
</dbReference>
<dbReference type="InterPro" id="IPR020846">
    <property type="entry name" value="MFS_dom"/>
</dbReference>
<dbReference type="InterPro" id="IPR050189">
    <property type="entry name" value="MFS_Efflux_Transporters"/>
</dbReference>
<dbReference type="Pfam" id="PF07690">
    <property type="entry name" value="MFS_1"/>
    <property type="match status" value="1"/>
</dbReference>
<evidence type="ECO:0000313" key="9">
    <source>
        <dbReference type="Proteomes" id="UP000187251"/>
    </source>
</evidence>
<keyword evidence="3 6" id="KW-0812">Transmembrane</keyword>
<evidence type="ECO:0000256" key="6">
    <source>
        <dbReference type="SAM" id="Phobius"/>
    </source>
</evidence>
<keyword evidence="5 6" id="KW-0472">Membrane</keyword>
<evidence type="ECO:0000256" key="2">
    <source>
        <dbReference type="ARBA" id="ARBA00022475"/>
    </source>
</evidence>
<feature type="transmembrane region" description="Helical" evidence="6">
    <location>
        <begin position="50"/>
        <end position="70"/>
    </location>
</feature>
<dbReference type="GO" id="GO:0005886">
    <property type="term" value="C:plasma membrane"/>
    <property type="evidence" value="ECO:0007669"/>
    <property type="project" value="UniProtKB-SubCell"/>
</dbReference>
<keyword evidence="4 6" id="KW-1133">Transmembrane helix</keyword>
<dbReference type="EMBL" id="MJMN01000001">
    <property type="protein sequence ID" value="OMG93665.1"/>
    <property type="molecule type" value="Genomic_DNA"/>
</dbReference>
<dbReference type="PANTHER" id="PTHR43124">
    <property type="entry name" value="PURINE EFFLUX PUMP PBUE"/>
    <property type="match status" value="1"/>
</dbReference>
<evidence type="ECO:0000256" key="4">
    <source>
        <dbReference type="ARBA" id="ARBA00022989"/>
    </source>
</evidence>
<feature type="transmembrane region" description="Helical" evidence="6">
    <location>
        <begin position="246"/>
        <end position="267"/>
    </location>
</feature>
<dbReference type="RefSeq" id="WP_076408655.1">
    <property type="nucleotide sequence ID" value="NZ_AP028040.1"/>
</dbReference>
<evidence type="ECO:0000256" key="5">
    <source>
        <dbReference type="ARBA" id="ARBA00023136"/>
    </source>
</evidence>
<dbReference type="SUPFAM" id="SSF103473">
    <property type="entry name" value="MFS general substrate transporter"/>
    <property type="match status" value="1"/>
</dbReference>
<keyword evidence="2" id="KW-1003">Cell membrane</keyword>
<evidence type="ECO:0000256" key="3">
    <source>
        <dbReference type="ARBA" id="ARBA00022692"/>
    </source>
</evidence>
<feature type="transmembrane region" description="Helical" evidence="6">
    <location>
        <begin position="212"/>
        <end position="234"/>
    </location>
</feature>
<dbReference type="PANTHER" id="PTHR43124:SF10">
    <property type="entry name" value="PURINE EFFLUX PUMP PBUE"/>
    <property type="match status" value="1"/>
</dbReference>